<dbReference type="OrthoDB" id="640249at2759"/>
<dbReference type="Pfam" id="PF08246">
    <property type="entry name" value="Inhibitor_I29"/>
    <property type="match status" value="1"/>
</dbReference>
<dbReference type="PRINTS" id="PR00705">
    <property type="entry name" value="PAPAIN"/>
</dbReference>
<dbReference type="Proteomes" id="UP000614601">
    <property type="component" value="Unassembled WGS sequence"/>
</dbReference>
<dbReference type="PROSITE" id="PS00640">
    <property type="entry name" value="THIOL_PROTEASE_ASN"/>
    <property type="match status" value="1"/>
</dbReference>
<dbReference type="AlphaFoldDB" id="A0A811LM72"/>
<feature type="compositionally biased region" description="Basic residues" evidence="3">
    <location>
        <begin position="300"/>
        <end position="313"/>
    </location>
</feature>
<reference evidence="6" key="1">
    <citation type="submission" date="2020-09" db="EMBL/GenBank/DDBJ databases">
        <authorList>
            <person name="Kikuchi T."/>
        </authorList>
    </citation>
    <scope>NUCLEOTIDE SEQUENCE</scope>
    <source>
        <strain evidence="6">SH1</strain>
    </source>
</reference>
<evidence type="ECO:0000256" key="1">
    <source>
        <dbReference type="ARBA" id="ARBA00008455"/>
    </source>
</evidence>
<gene>
    <name evidence="6" type="ORF">BOKJ2_LOCUS12561</name>
</gene>
<dbReference type="CDD" id="cd02248">
    <property type="entry name" value="Peptidase_C1A"/>
    <property type="match status" value="1"/>
</dbReference>
<dbReference type="PROSITE" id="PS00639">
    <property type="entry name" value="THIOL_PROTEASE_HIS"/>
    <property type="match status" value="1"/>
</dbReference>
<dbReference type="InterPro" id="IPR039417">
    <property type="entry name" value="Peptidase_C1A_papain-like"/>
</dbReference>
<dbReference type="PANTHER" id="PTHR12411">
    <property type="entry name" value="CYSTEINE PROTEASE FAMILY C1-RELATED"/>
    <property type="match status" value="1"/>
</dbReference>
<dbReference type="SMART" id="SM00848">
    <property type="entry name" value="Inhibitor_I29"/>
    <property type="match status" value="1"/>
</dbReference>
<feature type="domain" description="Cathepsin propeptide inhibitor" evidence="5">
    <location>
        <begin position="157"/>
        <end position="213"/>
    </location>
</feature>
<protein>
    <submittedName>
        <fullName evidence="6">Uncharacterized protein</fullName>
    </submittedName>
</protein>
<dbReference type="GO" id="GO:0006508">
    <property type="term" value="P:proteolysis"/>
    <property type="evidence" value="ECO:0007669"/>
    <property type="project" value="InterPro"/>
</dbReference>
<evidence type="ECO:0000259" key="5">
    <source>
        <dbReference type="SMART" id="SM00848"/>
    </source>
</evidence>
<dbReference type="SUPFAM" id="SSF54001">
    <property type="entry name" value="Cysteine proteinases"/>
    <property type="match status" value="2"/>
</dbReference>
<dbReference type="InterPro" id="IPR000668">
    <property type="entry name" value="Peptidase_C1A_C"/>
</dbReference>
<dbReference type="InterPro" id="IPR013201">
    <property type="entry name" value="Prot_inhib_I29"/>
</dbReference>
<keyword evidence="2" id="KW-1015">Disulfide bond</keyword>
<dbReference type="Gene3D" id="3.90.70.10">
    <property type="entry name" value="Cysteine proteinases"/>
    <property type="match status" value="1"/>
</dbReference>
<accession>A0A811LM72</accession>
<proteinExistence type="inferred from homology"/>
<evidence type="ECO:0000256" key="2">
    <source>
        <dbReference type="ARBA" id="ARBA00023157"/>
    </source>
</evidence>
<dbReference type="EMBL" id="CAJFDH010000006">
    <property type="protein sequence ID" value="CAD5228204.1"/>
    <property type="molecule type" value="Genomic_DNA"/>
</dbReference>
<feature type="domain" description="Peptidase C1A papain C-terminal" evidence="4">
    <location>
        <begin position="366"/>
        <end position="580"/>
    </location>
</feature>
<dbReference type="Proteomes" id="UP000783686">
    <property type="component" value="Unassembled WGS sequence"/>
</dbReference>
<dbReference type="Gene3D" id="1.10.287.2250">
    <property type="match status" value="1"/>
</dbReference>
<dbReference type="InterPro" id="IPR013128">
    <property type="entry name" value="Peptidase_C1A"/>
</dbReference>
<dbReference type="SMART" id="SM00645">
    <property type="entry name" value="Pept_C1"/>
    <property type="match status" value="1"/>
</dbReference>
<comment type="caution">
    <text evidence="6">The sequence shown here is derived from an EMBL/GenBank/DDBJ whole genome shotgun (WGS) entry which is preliminary data.</text>
</comment>
<dbReference type="InterPro" id="IPR025660">
    <property type="entry name" value="Pept_his_AS"/>
</dbReference>
<feature type="region of interest" description="Disordered" evidence="3">
    <location>
        <begin position="39"/>
        <end position="69"/>
    </location>
</feature>
<feature type="compositionally biased region" description="Low complexity" evidence="3">
    <location>
        <begin position="279"/>
        <end position="299"/>
    </location>
</feature>
<comment type="similarity">
    <text evidence="1">Belongs to the peptidase C1 family.</text>
</comment>
<feature type="region of interest" description="Disordered" evidence="3">
    <location>
        <begin position="265"/>
        <end position="368"/>
    </location>
</feature>
<dbReference type="GO" id="GO:0008234">
    <property type="term" value="F:cysteine-type peptidase activity"/>
    <property type="evidence" value="ECO:0007669"/>
    <property type="project" value="InterPro"/>
</dbReference>
<feature type="compositionally biased region" description="Basic and acidic residues" evidence="3">
    <location>
        <begin position="344"/>
        <end position="358"/>
    </location>
</feature>
<evidence type="ECO:0000259" key="4">
    <source>
        <dbReference type="SMART" id="SM00645"/>
    </source>
</evidence>
<evidence type="ECO:0000313" key="6">
    <source>
        <dbReference type="EMBL" id="CAD5228204.1"/>
    </source>
</evidence>
<dbReference type="InterPro" id="IPR038765">
    <property type="entry name" value="Papain-like_cys_pep_sf"/>
</dbReference>
<feature type="compositionally biased region" description="Polar residues" evidence="3">
    <location>
        <begin position="42"/>
        <end position="62"/>
    </location>
</feature>
<evidence type="ECO:0000256" key="3">
    <source>
        <dbReference type="SAM" id="MobiDB-lite"/>
    </source>
</evidence>
<evidence type="ECO:0000313" key="7">
    <source>
        <dbReference type="Proteomes" id="UP000614601"/>
    </source>
</evidence>
<feature type="compositionally biased region" description="Basic residues" evidence="3">
    <location>
        <begin position="326"/>
        <end position="339"/>
    </location>
</feature>
<dbReference type="EMBL" id="CAJFCW020000006">
    <property type="protein sequence ID" value="CAG9124231.1"/>
    <property type="molecule type" value="Genomic_DNA"/>
</dbReference>
<organism evidence="6 7">
    <name type="scientific">Bursaphelenchus okinawaensis</name>
    <dbReference type="NCBI Taxonomy" id="465554"/>
    <lineage>
        <taxon>Eukaryota</taxon>
        <taxon>Metazoa</taxon>
        <taxon>Ecdysozoa</taxon>
        <taxon>Nematoda</taxon>
        <taxon>Chromadorea</taxon>
        <taxon>Rhabditida</taxon>
        <taxon>Tylenchina</taxon>
        <taxon>Tylenchomorpha</taxon>
        <taxon>Aphelenchoidea</taxon>
        <taxon>Aphelenchoididae</taxon>
        <taxon>Bursaphelenchus</taxon>
    </lineage>
</organism>
<keyword evidence="7" id="KW-1185">Reference proteome</keyword>
<sequence length="581" mass="66378">MTVLCLKRRISILPEYVKQNPLNPQNYYDNQRETPGKLQKYGQESNEQNRNNPISYGQTNTGQHGGYLDSALNFGPQSDSFQSSPESYRHRVSLPNSLFSTTSQSVFDDVDVFSMSNPIDWIQNLHSVDGNVKKSLEFAANGRNRFDNQEKDEFNEFFRFIGRYHKVYPTQVDFKRRFKNFQKTYNHLRQNHDEVPHSGFGLSPLADISDDEFLRHFTGLKRHSTPGNVSIADESELMGIADLYEEYKANDGDGIDEDSEVVRRVKRSRVGQGDKPRNGNKNKVNNGRGKINQQPQKNPNHLKQHKHNHHKHKVQEVQNSTAMPHFQKRKHKQKKRKPNYLKLKNSDDKPKKPKDFKNRPYTPPKIPQSWDLREVGAVASVIHQQSCGACYAFAITAQVEGALAIKNGELTPLSQQDLISCSNTLEDNDKCDGGYLDSTLHYVKKNGQASAADVPYVSADGHVPQCSKVKRKAKISNYKMVLRNREDLMKRFLYFKGPLSVTVDARQLKYYTNGVLQPRKPKGGWVINHAVTIIGYGAENSTKYWIVKNSWGPTWGEDGYFRVIRGNDAIAISQECYVAYT</sequence>
<dbReference type="Pfam" id="PF00112">
    <property type="entry name" value="Peptidase_C1"/>
    <property type="match status" value="1"/>
</dbReference>
<dbReference type="InterPro" id="IPR025661">
    <property type="entry name" value="Pept_asp_AS"/>
</dbReference>
<name>A0A811LM72_9BILA</name>